<evidence type="ECO:0000313" key="3">
    <source>
        <dbReference type="Proteomes" id="UP000197138"/>
    </source>
</evidence>
<name>A0A218XDM4_PUNGR</name>
<evidence type="ECO:0000313" key="2">
    <source>
        <dbReference type="EMBL" id="OWM82806.1"/>
    </source>
</evidence>
<dbReference type="EMBL" id="MTKT01001946">
    <property type="protein sequence ID" value="OWM82806.1"/>
    <property type="molecule type" value="Genomic_DNA"/>
</dbReference>
<dbReference type="AlphaFoldDB" id="A0A218XDM4"/>
<evidence type="ECO:0000256" key="1">
    <source>
        <dbReference type="SAM" id="MobiDB-lite"/>
    </source>
</evidence>
<sequence>MRERKRESSKLSLARGWQHWNGSRISELRRRGAPVAPQEFEKENSSSTTP</sequence>
<feature type="region of interest" description="Disordered" evidence="1">
    <location>
        <begin position="22"/>
        <end position="50"/>
    </location>
</feature>
<accession>A0A218XDM4</accession>
<comment type="caution">
    <text evidence="2">The sequence shown here is derived from an EMBL/GenBank/DDBJ whole genome shotgun (WGS) entry which is preliminary data.</text>
</comment>
<reference evidence="3" key="1">
    <citation type="journal article" date="2017" name="Plant J.">
        <title>The pomegranate (Punica granatum L.) genome and the genomics of punicalagin biosynthesis.</title>
        <authorList>
            <person name="Qin G."/>
            <person name="Xu C."/>
            <person name="Ming R."/>
            <person name="Tang H."/>
            <person name="Guyot R."/>
            <person name="Kramer E.M."/>
            <person name="Hu Y."/>
            <person name="Yi X."/>
            <person name="Qi Y."/>
            <person name="Xu X."/>
            <person name="Gao Z."/>
            <person name="Pan H."/>
            <person name="Jian J."/>
            <person name="Tian Y."/>
            <person name="Yue Z."/>
            <person name="Xu Y."/>
        </authorList>
    </citation>
    <scope>NUCLEOTIDE SEQUENCE [LARGE SCALE GENOMIC DNA]</scope>
    <source>
        <strain evidence="3">cv. Dabenzi</strain>
    </source>
</reference>
<organism evidence="2 3">
    <name type="scientific">Punica granatum</name>
    <name type="common">Pomegranate</name>
    <dbReference type="NCBI Taxonomy" id="22663"/>
    <lineage>
        <taxon>Eukaryota</taxon>
        <taxon>Viridiplantae</taxon>
        <taxon>Streptophyta</taxon>
        <taxon>Embryophyta</taxon>
        <taxon>Tracheophyta</taxon>
        <taxon>Spermatophyta</taxon>
        <taxon>Magnoliopsida</taxon>
        <taxon>eudicotyledons</taxon>
        <taxon>Gunneridae</taxon>
        <taxon>Pentapetalae</taxon>
        <taxon>rosids</taxon>
        <taxon>malvids</taxon>
        <taxon>Myrtales</taxon>
        <taxon>Lythraceae</taxon>
        <taxon>Punica</taxon>
    </lineage>
</organism>
<protein>
    <submittedName>
        <fullName evidence="2">Uncharacterized protein</fullName>
    </submittedName>
</protein>
<dbReference type="Proteomes" id="UP000197138">
    <property type="component" value="Unassembled WGS sequence"/>
</dbReference>
<proteinExistence type="predicted"/>
<gene>
    <name evidence="2" type="ORF">CDL15_Pgr029167</name>
</gene>